<evidence type="ECO:0000313" key="8">
    <source>
        <dbReference type="Proteomes" id="UP000006469"/>
    </source>
</evidence>
<keyword evidence="1 2" id="KW-0597">Phosphoprotein</keyword>
<dbReference type="KEGG" id="hme:HFX_1438"/>
<feature type="modified residue" description="4-aspartylphosphate" evidence="2">
    <location>
        <position position="58"/>
    </location>
</feature>
<reference evidence="4" key="5">
    <citation type="submission" date="2014-05" db="EMBL/GenBank/DDBJ databases">
        <authorList>
            <person name="Wang L."/>
            <person name="Yang H."/>
            <person name="Xiang H."/>
        </authorList>
    </citation>
    <scope>NUCLEOTIDE SEQUENCE</scope>
    <source>
        <strain evidence="4">CGMCC 1.2087</strain>
    </source>
</reference>
<evidence type="ECO:0000313" key="4">
    <source>
        <dbReference type="EMBL" id="AFK19147.1"/>
    </source>
</evidence>
<evidence type="ECO:0000313" key="10">
    <source>
        <dbReference type="Proteomes" id="UP000027075"/>
    </source>
</evidence>
<dbReference type="eggNOG" id="arCOG02599">
    <property type="taxonomic scope" value="Archaea"/>
</dbReference>
<dbReference type="EMBL" id="CP039139">
    <property type="protein sequence ID" value="QCQ75618.1"/>
    <property type="molecule type" value="Genomic_DNA"/>
</dbReference>
<name>I3R4I7_HALMT</name>
<evidence type="ECO:0000313" key="11">
    <source>
        <dbReference type="Proteomes" id="UP000299011"/>
    </source>
</evidence>
<accession>I3R4I7</accession>
<dbReference type="PANTHER" id="PTHR44591:SF3">
    <property type="entry name" value="RESPONSE REGULATORY DOMAIN-CONTAINING PROTEIN"/>
    <property type="match status" value="1"/>
</dbReference>
<dbReference type="OrthoDB" id="86314at2157"/>
<dbReference type="EMBL" id="CP001868">
    <property type="protein sequence ID" value="AFK19147.1"/>
    <property type="molecule type" value="Genomic_DNA"/>
</dbReference>
<evidence type="ECO:0000313" key="5">
    <source>
        <dbReference type="EMBL" id="AHZ21491.1"/>
    </source>
</evidence>
<dbReference type="SUPFAM" id="SSF52172">
    <property type="entry name" value="CheY-like"/>
    <property type="match status" value="1"/>
</dbReference>
<evidence type="ECO:0000313" key="6">
    <source>
        <dbReference type="EMBL" id="EMA03952.1"/>
    </source>
</evidence>
<dbReference type="HOGENOM" id="CLU_000445_69_8_2"/>
<dbReference type="GeneID" id="40156794"/>
<dbReference type="GO" id="GO:0000160">
    <property type="term" value="P:phosphorelay signal transduction system"/>
    <property type="evidence" value="ECO:0007669"/>
    <property type="project" value="InterPro"/>
</dbReference>
<protein>
    <submittedName>
        <fullName evidence="4 5">Response regulator</fullName>
    </submittedName>
    <submittedName>
        <fullName evidence="7">Response regulator transcription factor</fullName>
    </submittedName>
</protein>
<sequence length="130" mass="14109">MTQATPKDAPTVLLVDDEVALADSLALWLERQYNVRVAYSGREALQAFDGDVDVVFLDRNLPGLSGESVLNELHRQAESDAFAVIMLSAMPDSELSDLPADDTLTKPVTKTQLFDAVARFVGNTPEATVD</sequence>
<dbReference type="PANTHER" id="PTHR44591">
    <property type="entry name" value="STRESS RESPONSE REGULATOR PROTEIN 1"/>
    <property type="match status" value="1"/>
</dbReference>
<evidence type="ECO:0000313" key="7">
    <source>
        <dbReference type="EMBL" id="QCQ75618.1"/>
    </source>
</evidence>
<dbReference type="Gene3D" id="3.40.50.2300">
    <property type="match status" value="1"/>
</dbReference>
<feature type="domain" description="Response regulatory" evidence="3">
    <location>
        <begin position="11"/>
        <end position="121"/>
    </location>
</feature>
<dbReference type="PATRIC" id="fig|523841.21.peg.669"/>
<reference evidence="4" key="1">
    <citation type="journal article" date="2012" name="Appl. Environ. Microbiol.">
        <title>Identification of the haloarchaeal phasin (PhaP) that functions in polyhydroxyalkanoate accumulation and granule formation in Haloferax mediterranei.</title>
        <authorList>
            <person name="Cai S."/>
            <person name="Cai L."/>
            <person name="Liu H."/>
            <person name="Liu X."/>
            <person name="Han J."/>
            <person name="Zhou J."/>
            <person name="Xiang H."/>
        </authorList>
    </citation>
    <scope>NUCLEOTIDE SEQUENCE</scope>
    <source>
        <strain evidence="4">CGMCC 1.2087</strain>
    </source>
</reference>
<dbReference type="Proteomes" id="UP000299011">
    <property type="component" value="Chromosome"/>
</dbReference>
<reference evidence="6 9" key="3">
    <citation type="journal article" date="2014" name="PLoS Genet.">
        <title>Phylogenetically driven sequencing of extremely halophilic archaea reveals strategies for static and dynamic osmo-response.</title>
        <authorList>
            <person name="Becker E.A."/>
            <person name="Seitzer P.M."/>
            <person name="Tritt A."/>
            <person name="Larsen D."/>
            <person name="Krusor M."/>
            <person name="Yao A.I."/>
            <person name="Wu D."/>
            <person name="Madern D."/>
            <person name="Eisen J.A."/>
            <person name="Darling A.E."/>
            <person name="Facciotti M.T."/>
        </authorList>
    </citation>
    <scope>NUCLEOTIDE SEQUENCE [LARGE SCALE GENOMIC DNA]</scope>
    <source>
        <strain evidence="6">ATCC 33500</strain>
        <strain evidence="9">ATCC 33500 / DSM 1411 / JCM 8866 / NBRC 14739 / NCIMB 2177 / R-4</strain>
    </source>
</reference>
<dbReference type="Proteomes" id="UP000006469">
    <property type="component" value="Chromosome"/>
</dbReference>
<keyword evidence="9" id="KW-1185">Reference proteome</keyword>
<dbReference type="InterPro" id="IPR011006">
    <property type="entry name" value="CheY-like_superfamily"/>
</dbReference>
<dbReference type="InterPro" id="IPR050595">
    <property type="entry name" value="Bact_response_regulator"/>
</dbReference>
<dbReference type="PROSITE" id="PS50110">
    <property type="entry name" value="RESPONSE_REGULATORY"/>
    <property type="match status" value="1"/>
</dbReference>
<evidence type="ECO:0000259" key="3">
    <source>
        <dbReference type="PROSITE" id="PS50110"/>
    </source>
</evidence>
<dbReference type="EMBL" id="CP007551">
    <property type="protein sequence ID" value="AHZ21491.1"/>
    <property type="molecule type" value="Genomic_DNA"/>
</dbReference>
<reference evidence="4 8" key="2">
    <citation type="journal article" date="2012" name="J. Bacteriol.">
        <title>Complete genome sequence of the metabolically versatile halophilic archaeon Haloferax mediterranei, a poly(3-hydroxybutyrate-co-3-hydroxyvalerate) producer.</title>
        <authorList>
            <person name="Han J."/>
            <person name="Zhang F."/>
            <person name="Hou J."/>
            <person name="Liu X."/>
            <person name="Li M."/>
            <person name="Liu H."/>
            <person name="Cai L."/>
            <person name="Zhang B."/>
            <person name="Chen Y."/>
            <person name="Zhou J."/>
            <person name="Hu S."/>
            <person name="Xiang H."/>
        </authorList>
    </citation>
    <scope>NUCLEOTIDE SEQUENCE [LARGE SCALE GENOMIC DNA]</scope>
    <source>
        <strain evidence="8">ATCC 33500 / DSM 1411 / JCM 8866 / NBRC 14739 / NCIMB 2177 / R-4</strain>
        <strain evidence="4">CGMCC 1.2087</strain>
    </source>
</reference>
<dbReference type="Proteomes" id="UP000011603">
    <property type="component" value="Unassembled WGS sequence"/>
</dbReference>
<reference evidence="5 10" key="4">
    <citation type="submission" date="2014-04" db="EMBL/GenBank/DDBJ databases">
        <title>Transcriptional profiles of Haloferax mediterranei on the basis of nitrogen availability.</title>
        <authorList>
            <person name="Bautista V."/>
        </authorList>
    </citation>
    <scope>NUCLEOTIDE SEQUENCE [LARGE SCALE GENOMIC DNA]</scope>
    <source>
        <strain evidence="5">ATCC 33500</strain>
        <strain evidence="10">ATCC 33500 / DSM 1411 / JCM 8866 / NBRC 14739 / NCIMB 2177 / R-4</strain>
    </source>
</reference>
<reference evidence="7 11" key="6">
    <citation type="submission" date="2019-04" db="EMBL/GenBank/DDBJ databases">
        <title>Methylomes of two halophilic Archaea, Haloarcula marismortui and Haloferax mediterranei.</title>
        <authorList>
            <person name="DasSarma S."/>
            <person name="DasSarma P."/>
            <person name="DasSarma S."/>
            <person name="Fomenkov A."/>
            <person name="Vincze T."/>
            <person name="Anton B.P."/>
            <person name="Roberts R.J."/>
        </authorList>
    </citation>
    <scope>NUCLEOTIDE SEQUENCE [LARGE SCALE GENOMIC DNA]</scope>
    <source>
        <strain evidence="7">ATCC 33500</strain>
        <strain evidence="11">ATCC 33500 / DSM 1411 / JCM 8866 / NBRC 14739 / NCIMB 2177 / R-4</strain>
    </source>
</reference>
<dbReference type="SMART" id="SM00448">
    <property type="entry name" value="REC"/>
    <property type="match status" value="1"/>
</dbReference>
<organism evidence="4 8">
    <name type="scientific">Haloferax mediterranei (strain ATCC 33500 / DSM 1411 / JCM 8866 / NBRC 14739 / NCIMB 2177 / R-4)</name>
    <name type="common">Halobacterium mediterranei</name>
    <dbReference type="NCBI Taxonomy" id="523841"/>
    <lineage>
        <taxon>Archaea</taxon>
        <taxon>Methanobacteriati</taxon>
        <taxon>Methanobacteriota</taxon>
        <taxon>Stenosarchaea group</taxon>
        <taxon>Halobacteria</taxon>
        <taxon>Halobacteriales</taxon>
        <taxon>Haloferacaceae</taxon>
        <taxon>Haloferax</taxon>
    </lineage>
</organism>
<evidence type="ECO:0000313" key="9">
    <source>
        <dbReference type="Proteomes" id="UP000011603"/>
    </source>
</evidence>
<dbReference type="RefSeq" id="WP_004057018.1">
    <property type="nucleotide sequence ID" value="NC_017941.2"/>
</dbReference>
<dbReference type="STRING" id="523841.HFX_1438"/>
<dbReference type="InterPro" id="IPR001789">
    <property type="entry name" value="Sig_transdc_resp-reg_receiver"/>
</dbReference>
<proteinExistence type="predicted"/>
<dbReference type="Proteomes" id="UP000027075">
    <property type="component" value="Chromosome"/>
</dbReference>
<dbReference type="PaxDb" id="523841-HFX_1438"/>
<dbReference type="Pfam" id="PF00072">
    <property type="entry name" value="Response_reg"/>
    <property type="match status" value="1"/>
</dbReference>
<dbReference type="AlphaFoldDB" id="I3R4I7"/>
<gene>
    <name evidence="4" type="primary">cheY</name>
    <name evidence="4" type="ordered locus">HFX_1438</name>
    <name evidence="5" type="ORF">BM92_01970</name>
    <name evidence="6" type="ORF">C439_03303</name>
    <name evidence="7" type="ORF">E6P09_10215</name>
</gene>
<dbReference type="EMBL" id="AOLO01000003">
    <property type="protein sequence ID" value="EMA03952.1"/>
    <property type="molecule type" value="Genomic_DNA"/>
</dbReference>
<evidence type="ECO:0000256" key="1">
    <source>
        <dbReference type="ARBA" id="ARBA00022553"/>
    </source>
</evidence>
<evidence type="ECO:0000256" key="2">
    <source>
        <dbReference type="PROSITE-ProRule" id="PRU00169"/>
    </source>
</evidence>